<feature type="DNA-binding region" description="H-T-H motif" evidence="5">
    <location>
        <begin position="33"/>
        <end position="52"/>
    </location>
</feature>
<keyword evidence="1" id="KW-0678">Repressor</keyword>
<evidence type="ECO:0000256" key="4">
    <source>
        <dbReference type="ARBA" id="ARBA00023163"/>
    </source>
</evidence>
<dbReference type="InterPro" id="IPR009057">
    <property type="entry name" value="Homeodomain-like_sf"/>
</dbReference>
<keyword evidence="8" id="KW-1185">Reference proteome</keyword>
<dbReference type="Gene3D" id="1.10.357.10">
    <property type="entry name" value="Tetracycline Repressor, domain 2"/>
    <property type="match status" value="1"/>
</dbReference>
<organism evidence="7 8">
    <name type="scientific">Streptomyces marokkonensis</name>
    <dbReference type="NCBI Taxonomy" id="324855"/>
    <lineage>
        <taxon>Bacteria</taxon>
        <taxon>Bacillati</taxon>
        <taxon>Actinomycetota</taxon>
        <taxon>Actinomycetes</taxon>
        <taxon>Kitasatosporales</taxon>
        <taxon>Streptomycetaceae</taxon>
        <taxon>Streptomyces</taxon>
    </lineage>
</organism>
<dbReference type="RefSeq" id="WP_345597883.1">
    <property type="nucleotide sequence ID" value="NZ_BAABCQ010000282.1"/>
</dbReference>
<evidence type="ECO:0000256" key="5">
    <source>
        <dbReference type="PROSITE-ProRule" id="PRU00335"/>
    </source>
</evidence>
<dbReference type="PANTHER" id="PTHR30055">
    <property type="entry name" value="HTH-TYPE TRANSCRIPTIONAL REGULATOR RUTR"/>
    <property type="match status" value="1"/>
</dbReference>
<evidence type="ECO:0000313" key="8">
    <source>
        <dbReference type="Proteomes" id="UP001500034"/>
    </source>
</evidence>
<dbReference type="Pfam" id="PF13977">
    <property type="entry name" value="TetR_C_6"/>
    <property type="match status" value="1"/>
</dbReference>
<evidence type="ECO:0000256" key="1">
    <source>
        <dbReference type="ARBA" id="ARBA00022491"/>
    </source>
</evidence>
<dbReference type="PANTHER" id="PTHR30055:SF234">
    <property type="entry name" value="HTH-TYPE TRANSCRIPTIONAL REGULATOR BETI"/>
    <property type="match status" value="1"/>
</dbReference>
<reference evidence="8" key="1">
    <citation type="journal article" date="2019" name="Int. J. Syst. Evol. Microbiol.">
        <title>The Global Catalogue of Microorganisms (GCM) 10K type strain sequencing project: providing services to taxonomists for standard genome sequencing and annotation.</title>
        <authorList>
            <consortium name="The Broad Institute Genomics Platform"/>
            <consortium name="The Broad Institute Genome Sequencing Center for Infectious Disease"/>
            <person name="Wu L."/>
            <person name="Ma J."/>
        </authorList>
    </citation>
    <scope>NUCLEOTIDE SEQUENCE [LARGE SCALE GENOMIC DNA]</scope>
    <source>
        <strain evidence="8">JCM 17027</strain>
    </source>
</reference>
<dbReference type="InterPro" id="IPR050109">
    <property type="entry name" value="HTH-type_TetR-like_transc_reg"/>
</dbReference>
<protein>
    <submittedName>
        <fullName evidence="7">TetR/AcrR family transcriptional regulator</fullName>
    </submittedName>
</protein>
<dbReference type="Proteomes" id="UP001500034">
    <property type="component" value="Unassembled WGS sequence"/>
</dbReference>
<dbReference type="Pfam" id="PF00440">
    <property type="entry name" value="TetR_N"/>
    <property type="match status" value="1"/>
</dbReference>
<evidence type="ECO:0000256" key="3">
    <source>
        <dbReference type="ARBA" id="ARBA00023125"/>
    </source>
</evidence>
<dbReference type="InterPro" id="IPR039538">
    <property type="entry name" value="BetI_C"/>
</dbReference>
<name>A0ABP7SSK8_9ACTN</name>
<feature type="domain" description="HTH tetR-type" evidence="6">
    <location>
        <begin position="10"/>
        <end position="70"/>
    </location>
</feature>
<dbReference type="InterPro" id="IPR001647">
    <property type="entry name" value="HTH_TetR"/>
</dbReference>
<evidence type="ECO:0000313" key="7">
    <source>
        <dbReference type="EMBL" id="GAA4015727.1"/>
    </source>
</evidence>
<keyword evidence="2" id="KW-0805">Transcription regulation</keyword>
<dbReference type="InterPro" id="IPR036271">
    <property type="entry name" value="Tet_transcr_reg_TetR-rel_C_sf"/>
</dbReference>
<dbReference type="SUPFAM" id="SSF48498">
    <property type="entry name" value="Tetracyclin repressor-like, C-terminal domain"/>
    <property type="match status" value="1"/>
</dbReference>
<accession>A0ABP7SSK8</accession>
<dbReference type="PRINTS" id="PR00455">
    <property type="entry name" value="HTHTETR"/>
</dbReference>
<proteinExistence type="predicted"/>
<evidence type="ECO:0000259" key="6">
    <source>
        <dbReference type="PROSITE" id="PS50977"/>
    </source>
</evidence>
<comment type="caution">
    <text evidence="7">The sequence shown here is derived from an EMBL/GenBank/DDBJ whole genome shotgun (WGS) entry which is preliminary data.</text>
</comment>
<sequence length="209" mass="22603">MSQAPRTKGERTRARILDSATELFSRSGYNSVSLREIAAHAGLTHAGLLHHFPGKEPLLLEVLSRRDEDDAASLFPGLLGSDPAPPVAAAGPSAAERLNRLVAVVGRNSRTPGLVALYAKLSAEASEPGHPARTYFVRRYQLLRAEIGALLGELFESYEPSVAADPDAVAQQLLALMDGLQTQWLLEPAAVPMEERVWEFLGSHGLHRP</sequence>
<keyword evidence="4" id="KW-0804">Transcription</keyword>
<keyword evidence="3 5" id="KW-0238">DNA-binding</keyword>
<gene>
    <name evidence="7" type="ORF">GCM10022384_68930</name>
</gene>
<dbReference type="EMBL" id="BAABCQ010000282">
    <property type="protein sequence ID" value="GAA4015727.1"/>
    <property type="molecule type" value="Genomic_DNA"/>
</dbReference>
<dbReference type="PROSITE" id="PS50977">
    <property type="entry name" value="HTH_TETR_2"/>
    <property type="match status" value="1"/>
</dbReference>
<evidence type="ECO:0000256" key="2">
    <source>
        <dbReference type="ARBA" id="ARBA00023015"/>
    </source>
</evidence>
<dbReference type="SUPFAM" id="SSF46689">
    <property type="entry name" value="Homeodomain-like"/>
    <property type="match status" value="1"/>
</dbReference>